<comment type="caution">
    <text evidence="2">The sequence shown here is derived from an EMBL/GenBank/DDBJ whole genome shotgun (WGS) entry which is preliminary data.</text>
</comment>
<feature type="non-terminal residue" evidence="2">
    <location>
        <position position="141"/>
    </location>
</feature>
<evidence type="ECO:0000259" key="1">
    <source>
        <dbReference type="Pfam" id="PF16655"/>
    </source>
</evidence>
<dbReference type="AlphaFoldDB" id="A0A4R4VJR2"/>
<dbReference type="PROSITE" id="PS51318">
    <property type="entry name" value="TAT"/>
    <property type="match status" value="1"/>
</dbReference>
<keyword evidence="3" id="KW-1185">Reference proteome</keyword>
<gene>
    <name evidence="2" type="ORF">E1294_50350</name>
</gene>
<dbReference type="InterPro" id="IPR052900">
    <property type="entry name" value="Phospholipid_Metab_Enz"/>
</dbReference>
<dbReference type="EMBL" id="SMKP01000315">
    <property type="protein sequence ID" value="TDD04067.1"/>
    <property type="molecule type" value="Genomic_DNA"/>
</dbReference>
<dbReference type="Gene3D" id="2.60.40.380">
    <property type="entry name" value="Purple acid phosphatase-like, N-terminal"/>
    <property type="match status" value="1"/>
</dbReference>
<organism evidence="2 3">
    <name type="scientific">Nonomuraea diastatica</name>
    <dbReference type="NCBI Taxonomy" id="1848329"/>
    <lineage>
        <taxon>Bacteria</taxon>
        <taxon>Bacillati</taxon>
        <taxon>Actinomycetota</taxon>
        <taxon>Actinomycetes</taxon>
        <taxon>Streptosporangiales</taxon>
        <taxon>Streptosporangiaceae</taxon>
        <taxon>Nonomuraea</taxon>
    </lineage>
</organism>
<protein>
    <submittedName>
        <fullName evidence="2">Alkaline phosphatase</fullName>
    </submittedName>
</protein>
<dbReference type="InterPro" id="IPR006311">
    <property type="entry name" value="TAT_signal"/>
</dbReference>
<dbReference type="RefSeq" id="WP_181958679.1">
    <property type="nucleotide sequence ID" value="NZ_SMKP01000315.1"/>
</dbReference>
<dbReference type="PANTHER" id="PTHR43606:SF2">
    <property type="entry name" value="ALKALINE PHOSPHATASE FAMILY PROTEIN (AFU_ORTHOLOGUE AFUA_5G03860)"/>
    <property type="match status" value="1"/>
</dbReference>
<dbReference type="Proteomes" id="UP000294543">
    <property type="component" value="Unassembled WGS sequence"/>
</dbReference>
<evidence type="ECO:0000313" key="3">
    <source>
        <dbReference type="Proteomes" id="UP000294543"/>
    </source>
</evidence>
<sequence>MITRRSLFAGGAGLGFSAALGAAPVRAAVRRAPLSDPFQLGVASGEPTHDGVVLWTRLAMDPIALDGLGGMPSRPVPVQWQLAKDENFKHVVRHGVETARPDAAHSVHVELDGLDPGAEYFYRFRADREISPSGRTLTAPA</sequence>
<dbReference type="InterPro" id="IPR032093">
    <property type="entry name" value="PhoD_N"/>
</dbReference>
<evidence type="ECO:0000313" key="2">
    <source>
        <dbReference type="EMBL" id="TDD04067.1"/>
    </source>
</evidence>
<reference evidence="2 3" key="1">
    <citation type="submission" date="2019-03" db="EMBL/GenBank/DDBJ databases">
        <title>Draft genome sequences of novel Actinobacteria.</title>
        <authorList>
            <person name="Sahin N."/>
            <person name="Ay H."/>
            <person name="Saygin H."/>
        </authorList>
    </citation>
    <scope>NUCLEOTIDE SEQUENCE [LARGE SCALE GENOMIC DNA]</scope>
    <source>
        <strain evidence="2 3">KC712</strain>
    </source>
</reference>
<proteinExistence type="predicted"/>
<accession>A0A4R4VJR2</accession>
<dbReference type="PANTHER" id="PTHR43606">
    <property type="entry name" value="PHOSPHATASE, PUTATIVE (AFU_ORTHOLOGUE AFUA_6G08710)-RELATED"/>
    <property type="match status" value="1"/>
</dbReference>
<dbReference type="Pfam" id="PF16655">
    <property type="entry name" value="PhoD_N"/>
    <property type="match status" value="1"/>
</dbReference>
<name>A0A4R4VJR2_9ACTN</name>
<feature type="domain" description="Phospholipase D N-terminal" evidence="1">
    <location>
        <begin position="40"/>
        <end position="138"/>
    </location>
</feature>